<dbReference type="SUPFAM" id="SSF53756">
    <property type="entry name" value="UDP-Glycosyltransferase/glycogen phosphorylase"/>
    <property type="match status" value="1"/>
</dbReference>
<evidence type="ECO:0000313" key="1">
    <source>
        <dbReference type="EMBL" id="MCF2948135.1"/>
    </source>
</evidence>
<gene>
    <name evidence="1" type="ORF">L0668_08460</name>
</gene>
<organism evidence="1 2">
    <name type="scientific">Paraglaciecola algarum</name>
    <dbReference type="NCBI Taxonomy" id="3050085"/>
    <lineage>
        <taxon>Bacteria</taxon>
        <taxon>Pseudomonadati</taxon>
        <taxon>Pseudomonadota</taxon>
        <taxon>Gammaproteobacteria</taxon>
        <taxon>Alteromonadales</taxon>
        <taxon>Alteromonadaceae</taxon>
        <taxon>Paraglaciecola</taxon>
    </lineage>
</organism>
<dbReference type="RefSeq" id="WP_235311757.1">
    <property type="nucleotide sequence ID" value="NZ_JAKGAS010000004.1"/>
</dbReference>
<keyword evidence="2" id="KW-1185">Reference proteome</keyword>
<evidence type="ECO:0008006" key="3">
    <source>
        <dbReference type="Google" id="ProtNLM"/>
    </source>
</evidence>
<reference evidence="1 2" key="1">
    <citation type="submission" date="2022-01" db="EMBL/GenBank/DDBJ databases">
        <title>Paraglaciecola sp. G1-23.</title>
        <authorList>
            <person name="Jin M.S."/>
            <person name="Han D.M."/>
            <person name="Kim H.M."/>
            <person name="Jeon C.O."/>
        </authorList>
    </citation>
    <scope>NUCLEOTIDE SEQUENCE [LARGE SCALE GENOMIC DNA]</scope>
    <source>
        <strain evidence="1 2">G1-23</strain>
    </source>
</reference>
<proteinExistence type="predicted"/>
<comment type="caution">
    <text evidence="1">The sequence shown here is derived from an EMBL/GenBank/DDBJ whole genome shotgun (WGS) entry which is preliminary data.</text>
</comment>
<evidence type="ECO:0000313" key="2">
    <source>
        <dbReference type="Proteomes" id="UP001521137"/>
    </source>
</evidence>
<protein>
    <recommendedName>
        <fullName evidence="3">ADP-heptose:LPS heptosyltransferase</fullName>
    </recommendedName>
</protein>
<dbReference type="Proteomes" id="UP001521137">
    <property type="component" value="Unassembled WGS sequence"/>
</dbReference>
<name>A0ABS9D6U4_9ALTE</name>
<dbReference type="EMBL" id="JAKGAS010000004">
    <property type="protein sequence ID" value="MCF2948135.1"/>
    <property type="molecule type" value="Genomic_DNA"/>
</dbReference>
<accession>A0ABS9D6U4</accession>
<sequence length="358" mass="40081">MNNPVVDNSAKKDKILIIRMLASADVCAIGLPAVRFFQQQVPEAEIHLLTFGEVAKVITAAEPNIHLHTLSADQWPDNFYQAMESFLGLAEDIIGEEYSQIINLDTAFMPCFLARFLQDAGEPVTGNFLSMSIQTLLGKVEKQTLEADYVNNTSTYLDSTFRGMYKWMTPWWQSPNLPDGGYPEFYLNQCCDLNIKEIQQKIKLAADKRLAQKAKSQKVIGLSLENSEDGGQFPYTLELKKSLQQQGYEVWLASESQNNPKTLLKMLAASDLLVCRANGDRWYAQAVDCPVMLITGASEPAILMPDFATEQVEPCPKHAVQYTEMITEALTCNCDKPEDLTESIDSIFEHLAEEQTNG</sequence>
<dbReference type="Gene3D" id="3.40.50.2000">
    <property type="entry name" value="Glycogen Phosphorylase B"/>
    <property type="match status" value="1"/>
</dbReference>